<accession>A0AAV1UUQ3</accession>
<comment type="caution">
    <text evidence="2">The sequence shown here is derived from an EMBL/GenBank/DDBJ whole genome shotgun (WGS) entry which is preliminary data.</text>
</comment>
<evidence type="ECO:0000313" key="2">
    <source>
        <dbReference type="EMBL" id="CAK7937402.1"/>
    </source>
</evidence>
<evidence type="ECO:0000256" key="1">
    <source>
        <dbReference type="SAM" id="MobiDB-lite"/>
    </source>
</evidence>
<dbReference type="Proteomes" id="UP001162060">
    <property type="component" value="Unassembled WGS sequence"/>
</dbReference>
<proteinExistence type="predicted"/>
<protein>
    <recommendedName>
        <fullName evidence="4">Glycosyltransferase</fullName>
    </recommendedName>
</protein>
<evidence type="ECO:0000313" key="3">
    <source>
        <dbReference type="Proteomes" id="UP001162060"/>
    </source>
</evidence>
<evidence type="ECO:0008006" key="4">
    <source>
        <dbReference type="Google" id="ProtNLM"/>
    </source>
</evidence>
<dbReference type="AlphaFoldDB" id="A0AAV1UUQ3"/>
<dbReference type="EMBL" id="CAKLBY020000227">
    <property type="protein sequence ID" value="CAK7937402.1"/>
    <property type="molecule type" value="Genomic_DNA"/>
</dbReference>
<reference evidence="2" key="1">
    <citation type="submission" date="2024-01" db="EMBL/GenBank/DDBJ databases">
        <authorList>
            <person name="Webb A."/>
        </authorList>
    </citation>
    <scope>NUCLEOTIDE SEQUENCE</scope>
    <source>
        <strain evidence="2">Pm1</strain>
    </source>
</reference>
<sequence length="707" mass="78623">MNELNLESTSRLRRRSFFESIETDSATSSNVTLNEVDLTTAASTGGSLSDSESTGGDSGQLKPVKVGTSHFTGATDDHDPAGRRFYFPPWSCTQVVLKWLQAVWRYITASVDVAGTAWTARFPAAASKVRAWHHTTAHFCVHGPYDYIKRRRGDGAATPVKYWVYPTQYLTYASGSLFLLELLLYCYFYTFPLDLQVSDCVFRERLLASVTTTRQLPQTAGSTPVQSVAAAATTSTSATLKFLERRFEQQYSPGSRQTGQTRVPWTCLAIVATESDTATARQTTELAFLWPRSQVVTASALHRTVASRVHVAVGANPLDTSAEPPAVARAGVFAALFPLSAMRSALFAPRFPDLVLVTTEFALRQMLKFRQERQEERDHRRRAGAPPLRAVGYTNSPTDVAAASHFGVYLLRATVPDIYDRRIRKQWDEFLHVVVVDGLDKKEQFTEELLSAWVAHPTWPVLHVRFQNSLGLCRSFQRLVSSMRKDYEAGTEAAWTRVQNVDLVCEENANAPQEIARLKNAIGIHLFPVPPELEKYEVTVLESLAVGAVTVTYNTPIMQEWVPDSAGLRVGVFDYDSTTGGTDENMQVKTDAADQDMSDDDKGVAKDEQELAYGSALVKLPSVHVTRSEIEHAVEKLLSLDRVSRVAAGRSARVHYMRMRTHYFSAVAALDAAICEGDSEDIAETQSEIGQHRRRKVEVETLRAFLY</sequence>
<feature type="region of interest" description="Disordered" evidence="1">
    <location>
        <begin position="42"/>
        <end position="75"/>
    </location>
</feature>
<organism evidence="2 3">
    <name type="scientific">Peronospora matthiolae</name>
    <dbReference type="NCBI Taxonomy" id="2874970"/>
    <lineage>
        <taxon>Eukaryota</taxon>
        <taxon>Sar</taxon>
        <taxon>Stramenopiles</taxon>
        <taxon>Oomycota</taxon>
        <taxon>Peronosporomycetes</taxon>
        <taxon>Peronosporales</taxon>
        <taxon>Peronosporaceae</taxon>
        <taxon>Peronospora</taxon>
    </lineage>
</organism>
<gene>
    <name evidence="2" type="ORF">PM001_LOCUS22552</name>
</gene>
<name>A0AAV1UUQ3_9STRA</name>
<feature type="compositionally biased region" description="Polar residues" evidence="1">
    <location>
        <begin position="42"/>
        <end position="55"/>
    </location>
</feature>